<evidence type="ECO:0000256" key="7">
    <source>
        <dbReference type="SAM" id="Phobius"/>
    </source>
</evidence>
<feature type="transmembrane region" description="Helical" evidence="7">
    <location>
        <begin position="520"/>
        <end position="539"/>
    </location>
</feature>
<dbReference type="PANTHER" id="PTHR30509">
    <property type="entry name" value="P-HYDROXYBENZOIC ACID EFFLUX PUMP SUBUNIT-RELATED"/>
    <property type="match status" value="1"/>
</dbReference>
<feature type="transmembrane region" description="Helical" evidence="7">
    <location>
        <begin position="424"/>
        <end position="441"/>
    </location>
</feature>
<keyword evidence="4 7" id="KW-1133">Transmembrane helix</keyword>
<keyword evidence="2" id="KW-1003">Cell membrane</keyword>
<evidence type="ECO:0000259" key="9">
    <source>
        <dbReference type="Pfam" id="PF13515"/>
    </source>
</evidence>
<dbReference type="InterPro" id="IPR010019">
    <property type="entry name" value="Integral_membrane_YccS"/>
</dbReference>
<keyword evidence="11" id="KW-1185">Reference proteome</keyword>
<sequence length="719" mass="82700">MNSFLEKLNQYKSNVLFIYCLQIFIVFSGTLLGLYYIGCTEYIVPVTLGTIAAALTDFDDRLSIRLRNLLYVCILFFITSTILEFLAPYPLLFIVYLSLSSGFLILLGSLGQRYAVISFGTILLSIYTMFGLEDHNVWYFQPICFVLGALWYGMTSILFYLLKPTLFVQDSLAQTFLSISDLLTHKSKLFDPDNNKEQIHNLLLTLSIKNANLVQHLDTTKSALLTRLKASRANKHTLSALHLHFFAQDIHEQAASNYLSYDRIGINFHRSDLIFRIQKTVRLTSQACADLAESILHHRPYKVKKEHTIALAQLESSMHDWIEENPNNREVKNLCLILNNLKNIYEQLFQLTLTQHNEHQHTTHAVIQDNTNLLDNDIQDWNDLVLKFKQHLTPQSALFRHAVRISFVFCIGYGISLLPFFKNGYWILLTSLFVCQVSYFATKSRLKMRTLGTLLGVIIGVPILYFIQNTESQLMLTVICAVLFFYLRVKKYAMATLMATLMVLLIFSLKGSAYEIILPRIIDTLIGCFIAWFAVSFIWPDWQCRNISKNIINSDIATLDYFDEITYQYEYGRDNGMTYRTARRFAHNRQTELANMISSLSAEPNPDKTLIHDAFRYLVLSHSQLSYISALGAHRHTVDDENILSLLQWCSQILREVLIEQSPLSQQNIESKLLEIEILASQQNLSAQLQLTLKQISLLIEMLPEISALKHQLLSQEIK</sequence>
<feature type="transmembrane region" description="Helical" evidence="7">
    <location>
        <begin position="138"/>
        <end position="162"/>
    </location>
</feature>
<keyword evidence="5 7" id="KW-0472">Membrane</keyword>
<feature type="transmembrane region" description="Helical" evidence="7">
    <location>
        <begin position="66"/>
        <end position="83"/>
    </location>
</feature>
<dbReference type="Pfam" id="PF12805">
    <property type="entry name" value="FUSC-like"/>
    <property type="match status" value="1"/>
</dbReference>
<comment type="subcellular location">
    <subcellularLocation>
        <location evidence="1">Cell membrane</location>
        <topology evidence="1">Multi-pass membrane protein</topology>
    </subcellularLocation>
</comment>
<feature type="transmembrane region" description="Helical" evidence="7">
    <location>
        <begin position="89"/>
        <end position="107"/>
    </location>
</feature>
<feature type="transmembrane region" description="Helical" evidence="7">
    <location>
        <begin position="16"/>
        <end position="36"/>
    </location>
</feature>
<feature type="domain" description="Integral membrane protein YccS N-terminal" evidence="8">
    <location>
        <begin position="68"/>
        <end position="348"/>
    </location>
</feature>
<protein>
    <submittedName>
        <fullName evidence="10">TIGR01666 family membrane protein</fullName>
    </submittedName>
</protein>
<feature type="transmembrane region" description="Helical" evidence="7">
    <location>
        <begin position="496"/>
        <end position="514"/>
    </location>
</feature>
<dbReference type="NCBIfam" id="TIGR01667">
    <property type="entry name" value="YCCS_YHFK"/>
    <property type="match status" value="1"/>
</dbReference>
<keyword evidence="3 7" id="KW-0812">Transmembrane</keyword>
<feature type="transmembrane region" description="Helical" evidence="7">
    <location>
        <begin position="397"/>
        <end position="418"/>
    </location>
</feature>
<evidence type="ECO:0000313" key="10">
    <source>
        <dbReference type="EMBL" id="MEB5476665.1"/>
    </source>
</evidence>
<name>A0ABU6DSJ1_9GAMM</name>
<reference evidence="10 11" key="1">
    <citation type="submission" date="2019-08" db="EMBL/GenBank/DDBJ databases">
        <title>Five species of Acinetobacter isolated from floral nectar and animal pollinators.</title>
        <authorList>
            <person name="Hendry T.A."/>
        </authorList>
    </citation>
    <scope>NUCLEOTIDE SEQUENCE [LARGE SCALE GENOMIC DNA]</scope>
    <source>
        <strain evidence="10 11">MD18.27</strain>
    </source>
</reference>
<feature type="transmembrane region" description="Helical" evidence="7">
    <location>
        <begin position="114"/>
        <end position="132"/>
    </location>
</feature>
<evidence type="ECO:0000256" key="2">
    <source>
        <dbReference type="ARBA" id="ARBA00022475"/>
    </source>
</evidence>
<dbReference type="EMBL" id="VTDN01000004">
    <property type="protein sequence ID" value="MEB5476665.1"/>
    <property type="molecule type" value="Genomic_DNA"/>
</dbReference>
<dbReference type="InterPro" id="IPR032692">
    <property type="entry name" value="YccS_N"/>
</dbReference>
<evidence type="ECO:0000256" key="5">
    <source>
        <dbReference type="ARBA" id="ARBA00023136"/>
    </source>
</evidence>
<proteinExistence type="inferred from homology"/>
<dbReference type="RefSeq" id="WP_325775143.1">
    <property type="nucleotide sequence ID" value="NZ_VTDN01000004.1"/>
</dbReference>
<evidence type="ECO:0000313" key="11">
    <source>
        <dbReference type="Proteomes" id="UP001339883"/>
    </source>
</evidence>
<accession>A0ABU6DSJ1</accession>
<feature type="transmembrane region" description="Helical" evidence="7">
    <location>
        <begin position="448"/>
        <end position="467"/>
    </location>
</feature>
<evidence type="ECO:0000256" key="6">
    <source>
        <dbReference type="ARBA" id="ARBA00043993"/>
    </source>
</evidence>
<dbReference type="InterPro" id="IPR049453">
    <property type="entry name" value="Memb_transporter_dom"/>
</dbReference>
<evidence type="ECO:0000259" key="8">
    <source>
        <dbReference type="Pfam" id="PF12805"/>
    </source>
</evidence>
<comment type="caution">
    <text evidence="10">The sequence shown here is derived from an EMBL/GenBank/DDBJ whole genome shotgun (WGS) entry which is preliminary data.</text>
</comment>
<dbReference type="Proteomes" id="UP001339883">
    <property type="component" value="Unassembled WGS sequence"/>
</dbReference>
<evidence type="ECO:0000256" key="4">
    <source>
        <dbReference type="ARBA" id="ARBA00022989"/>
    </source>
</evidence>
<organism evidence="10 11">
    <name type="scientific">Acinetobacter pollinis</name>
    <dbReference type="NCBI Taxonomy" id="2605270"/>
    <lineage>
        <taxon>Bacteria</taxon>
        <taxon>Pseudomonadati</taxon>
        <taxon>Pseudomonadota</taxon>
        <taxon>Gammaproteobacteria</taxon>
        <taxon>Moraxellales</taxon>
        <taxon>Moraxellaceae</taxon>
        <taxon>Acinetobacter</taxon>
    </lineage>
</organism>
<comment type="similarity">
    <text evidence="6">Belongs to the YccS/YhfK family.</text>
</comment>
<evidence type="ECO:0000256" key="1">
    <source>
        <dbReference type="ARBA" id="ARBA00004651"/>
    </source>
</evidence>
<gene>
    <name evidence="10" type="primary">yccS</name>
    <name evidence="10" type="ORF">I2F25_06335</name>
</gene>
<dbReference type="NCBIfam" id="TIGR01666">
    <property type="entry name" value="YCCS"/>
    <property type="match status" value="1"/>
</dbReference>
<dbReference type="InterPro" id="IPR010020">
    <property type="entry name" value="Integral_membrane_YCCS_YHJK"/>
</dbReference>
<feature type="domain" description="Integral membrane bound transporter" evidence="9">
    <location>
        <begin position="421"/>
        <end position="533"/>
    </location>
</feature>
<evidence type="ECO:0000256" key="3">
    <source>
        <dbReference type="ARBA" id="ARBA00022692"/>
    </source>
</evidence>
<dbReference type="Pfam" id="PF13515">
    <property type="entry name" value="FUSC_2"/>
    <property type="match status" value="1"/>
</dbReference>
<dbReference type="PANTHER" id="PTHR30509:SF8">
    <property type="entry name" value="INNER MEMBRANE PROTEIN YCCS"/>
    <property type="match status" value="1"/>
</dbReference>